<evidence type="ECO:0000256" key="4">
    <source>
        <dbReference type="ARBA" id="ARBA00022692"/>
    </source>
</evidence>
<gene>
    <name evidence="10" type="ORF">EV207_11837</name>
</gene>
<dbReference type="SUPFAM" id="SSF161098">
    <property type="entry name" value="MetI-like"/>
    <property type="match status" value="1"/>
</dbReference>
<dbReference type="Proteomes" id="UP000295416">
    <property type="component" value="Unassembled WGS sequence"/>
</dbReference>
<protein>
    <submittedName>
        <fullName evidence="10">Amino acid ABC transporter membrane protein (PAAT family)</fullName>
    </submittedName>
</protein>
<evidence type="ECO:0000256" key="6">
    <source>
        <dbReference type="ARBA" id="ARBA00022989"/>
    </source>
</evidence>
<keyword evidence="7 8" id="KW-0472">Membrane</keyword>
<dbReference type="InterPro" id="IPR043429">
    <property type="entry name" value="ArtM/GltK/GlnP/TcyL/YhdX-like"/>
</dbReference>
<dbReference type="PANTHER" id="PTHR30614:SF0">
    <property type="entry name" value="L-CYSTINE TRANSPORT SYSTEM PERMEASE PROTEIN TCYL"/>
    <property type="match status" value="1"/>
</dbReference>
<dbReference type="FunFam" id="1.10.3720.10:FF:000006">
    <property type="entry name" value="Glutamate/aspartate ABC transporter, permease protein GltK"/>
    <property type="match status" value="1"/>
</dbReference>
<dbReference type="AlphaFoldDB" id="A0A4R2NXU7"/>
<keyword evidence="4 8" id="KW-0812">Transmembrane</keyword>
<keyword evidence="5" id="KW-0029">Amino-acid transport</keyword>
<keyword evidence="3" id="KW-1003">Cell membrane</keyword>
<evidence type="ECO:0000313" key="11">
    <source>
        <dbReference type="Proteomes" id="UP000295416"/>
    </source>
</evidence>
<evidence type="ECO:0000256" key="3">
    <source>
        <dbReference type="ARBA" id="ARBA00022475"/>
    </source>
</evidence>
<dbReference type="RefSeq" id="WP_132746535.1">
    <property type="nucleotide sequence ID" value="NZ_SLXK01000018.1"/>
</dbReference>
<comment type="subcellular location">
    <subcellularLocation>
        <location evidence="1 8">Cell membrane</location>
        <topology evidence="1 8">Multi-pass membrane protein</topology>
    </subcellularLocation>
</comment>
<dbReference type="GO" id="GO:0022857">
    <property type="term" value="F:transmembrane transporter activity"/>
    <property type="evidence" value="ECO:0007669"/>
    <property type="project" value="InterPro"/>
</dbReference>
<dbReference type="EMBL" id="SLXK01000018">
    <property type="protein sequence ID" value="TCP27059.1"/>
    <property type="molecule type" value="Genomic_DNA"/>
</dbReference>
<dbReference type="InterPro" id="IPR000515">
    <property type="entry name" value="MetI-like"/>
</dbReference>
<proteinExistence type="inferred from homology"/>
<comment type="similarity">
    <text evidence="8">Belongs to the binding-protein-dependent transport system permease family.</text>
</comment>
<evidence type="ECO:0000256" key="8">
    <source>
        <dbReference type="RuleBase" id="RU363032"/>
    </source>
</evidence>
<dbReference type="Pfam" id="PF00528">
    <property type="entry name" value="BPD_transp_1"/>
    <property type="match status" value="1"/>
</dbReference>
<dbReference type="PANTHER" id="PTHR30614">
    <property type="entry name" value="MEMBRANE COMPONENT OF AMINO ACID ABC TRANSPORTER"/>
    <property type="match status" value="1"/>
</dbReference>
<dbReference type="GO" id="GO:0043190">
    <property type="term" value="C:ATP-binding cassette (ABC) transporter complex"/>
    <property type="evidence" value="ECO:0007669"/>
    <property type="project" value="InterPro"/>
</dbReference>
<dbReference type="OrthoDB" id="9805999at2"/>
<dbReference type="InterPro" id="IPR010065">
    <property type="entry name" value="AA_ABC_transptr_permease_3TM"/>
</dbReference>
<comment type="caution">
    <text evidence="10">The sequence shown here is derived from an EMBL/GenBank/DDBJ whole genome shotgun (WGS) entry which is preliminary data.</text>
</comment>
<dbReference type="InterPro" id="IPR035906">
    <property type="entry name" value="MetI-like_sf"/>
</dbReference>
<keyword evidence="2 8" id="KW-0813">Transport</keyword>
<name>A0A4R2NXU7_9BACL</name>
<sequence>MSLHHIFDVELAVKSLPYVIQGLGYTVLIAFLSMFFGLSLGFIISLFRSSERFILRLPARVYISFMRGIPMLALLMIIYFALPVVGIQFTAVTAAMIAFSINSAAYIAEIIRASLMSVGKGQWDAAYALGFNKRQALMRIIVPQASRIAVPPLLNVFLDLVKTTSLASSITVPELLYKAQIVAGRSFDSMTMYILIALIYWVICILISTFGEKLEKRLSASYE</sequence>
<feature type="transmembrane region" description="Helical" evidence="8">
    <location>
        <begin position="59"/>
        <end position="81"/>
    </location>
</feature>
<dbReference type="Gene3D" id="1.10.3720.10">
    <property type="entry name" value="MetI-like"/>
    <property type="match status" value="1"/>
</dbReference>
<feature type="transmembrane region" description="Helical" evidence="8">
    <location>
        <begin position="23"/>
        <end position="47"/>
    </location>
</feature>
<accession>A0A4R2NXU7</accession>
<feature type="transmembrane region" description="Helical" evidence="8">
    <location>
        <begin position="192"/>
        <end position="211"/>
    </location>
</feature>
<feature type="transmembrane region" description="Helical" evidence="8">
    <location>
        <begin position="87"/>
        <end position="108"/>
    </location>
</feature>
<keyword evidence="6 8" id="KW-1133">Transmembrane helix</keyword>
<dbReference type="CDD" id="cd06261">
    <property type="entry name" value="TM_PBP2"/>
    <property type="match status" value="1"/>
</dbReference>
<evidence type="ECO:0000256" key="5">
    <source>
        <dbReference type="ARBA" id="ARBA00022970"/>
    </source>
</evidence>
<dbReference type="GO" id="GO:0006865">
    <property type="term" value="P:amino acid transport"/>
    <property type="evidence" value="ECO:0007669"/>
    <property type="project" value="UniProtKB-KW"/>
</dbReference>
<evidence type="ECO:0000256" key="2">
    <source>
        <dbReference type="ARBA" id="ARBA00022448"/>
    </source>
</evidence>
<evidence type="ECO:0000256" key="1">
    <source>
        <dbReference type="ARBA" id="ARBA00004651"/>
    </source>
</evidence>
<evidence type="ECO:0000259" key="9">
    <source>
        <dbReference type="PROSITE" id="PS50928"/>
    </source>
</evidence>
<dbReference type="PROSITE" id="PS50928">
    <property type="entry name" value="ABC_TM1"/>
    <property type="match status" value="1"/>
</dbReference>
<reference evidence="10 11" key="1">
    <citation type="submission" date="2019-03" db="EMBL/GenBank/DDBJ databases">
        <title>Genomic Encyclopedia of Type Strains, Phase IV (KMG-IV): sequencing the most valuable type-strain genomes for metagenomic binning, comparative biology and taxonomic classification.</title>
        <authorList>
            <person name="Goeker M."/>
        </authorList>
    </citation>
    <scope>NUCLEOTIDE SEQUENCE [LARGE SCALE GENOMIC DNA]</scope>
    <source>
        <strain evidence="10 11">DSM 19377</strain>
    </source>
</reference>
<feature type="domain" description="ABC transmembrane type-1" evidence="9">
    <location>
        <begin position="23"/>
        <end position="211"/>
    </location>
</feature>
<dbReference type="NCBIfam" id="TIGR01726">
    <property type="entry name" value="HEQRo_perm_3TM"/>
    <property type="match status" value="1"/>
</dbReference>
<organism evidence="10 11">
    <name type="scientific">Scopulibacillus darangshiensis</name>
    <dbReference type="NCBI Taxonomy" id="442528"/>
    <lineage>
        <taxon>Bacteria</taxon>
        <taxon>Bacillati</taxon>
        <taxon>Bacillota</taxon>
        <taxon>Bacilli</taxon>
        <taxon>Bacillales</taxon>
        <taxon>Sporolactobacillaceae</taxon>
        <taxon>Scopulibacillus</taxon>
    </lineage>
</organism>
<evidence type="ECO:0000256" key="7">
    <source>
        <dbReference type="ARBA" id="ARBA00023136"/>
    </source>
</evidence>
<keyword evidence="11" id="KW-1185">Reference proteome</keyword>
<evidence type="ECO:0000313" key="10">
    <source>
        <dbReference type="EMBL" id="TCP27059.1"/>
    </source>
</evidence>